<proteinExistence type="predicted"/>
<sequence>MEEEYTSNELPEVWKTEFTKQHPIIPVEKCAFVTIILSIITAVAGTIYYSLEFALIRSPQSPFPHDISDSERLARAYRVDSAELGLAAFELGVSVWILCLLQQARKTLRQ</sequence>
<keyword evidence="1" id="KW-0472">Membrane</keyword>
<protein>
    <submittedName>
        <fullName evidence="2">Uncharacterized protein</fullName>
    </submittedName>
</protein>
<evidence type="ECO:0000313" key="2">
    <source>
        <dbReference type="EMBL" id="KAH1178359.1"/>
    </source>
</evidence>
<evidence type="ECO:0000313" key="3">
    <source>
        <dbReference type="Proteomes" id="UP000827986"/>
    </source>
</evidence>
<gene>
    <name evidence="2" type="ORF">KIL84_012061</name>
</gene>
<evidence type="ECO:0000256" key="1">
    <source>
        <dbReference type="SAM" id="Phobius"/>
    </source>
</evidence>
<keyword evidence="1" id="KW-1133">Transmembrane helix</keyword>
<keyword evidence="3" id="KW-1185">Reference proteome</keyword>
<reference evidence="2" key="1">
    <citation type="submission" date="2021-09" db="EMBL/GenBank/DDBJ databases">
        <title>The genome of Mauremys mutica provides insights into the evolution of semi-aquatic lifestyle.</title>
        <authorList>
            <person name="Gong S."/>
            <person name="Gao Y."/>
        </authorList>
    </citation>
    <scope>NUCLEOTIDE SEQUENCE</scope>
    <source>
        <strain evidence="2">MM-2020</strain>
        <tissue evidence="2">Muscle</tissue>
    </source>
</reference>
<feature type="transmembrane region" description="Helical" evidence="1">
    <location>
        <begin position="84"/>
        <end position="101"/>
    </location>
</feature>
<feature type="transmembrane region" description="Helical" evidence="1">
    <location>
        <begin position="30"/>
        <end position="51"/>
    </location>
</feature>
<dbReference type="Proteomes" id="UP000827986">
    <property type="component" value="Unassembled WGS sequence"/>
</dbReference>
<accession>A0A9D3XAW2</accession>
<keyword evidence="1" id="KW-0812">Transmembrane</keyword>
<name>A0A9D3XAW2_9SAUR</name>
<dbReference type="EMBL" id="JAHDVG010000474">
    <property type="protein sequence ID" value="KAH1178359.1"/>
    <property type="molecule type" value="Genomic_DNA"/>
</dbReference>
<comment type="caution">
    <text evidence="2">The sequence shown here is derived from an EMBL/GenBank/DDBJ whole genome shotgun (WGS) entry which is preliminary data.</text>
</comment>
<dbReference type="AlphaFoldDB" id="A0A9D3XAW2"/>
<organism evidence="2 3">
    <name type="scientific">Mauremys mutica</name>
    <name type="common">yellowpond turtle</name>
    <dbReference type="NCBI Taxonomy" id="74926"/>
    <lineage>
        <taxon>Eukaryota</taxon>
        <taxon>Metazoa</taxon>
        <taxon>Chordata</taxon>
        <taxon>Craniata</taxon>
        <taxon>Vertebrata</taxon>
        <taxon>Euteleostomi</taxon>
        <taxon>Archelosauria</taxon>
        <taxon>Testudinata</taxon>
        <taxon>Testudines</taxon>
        <taxon>Cryptodira</taxon>
        <taxon>Durocryptodira</taxon>
        <taxon>Testudinoidea</taxon>
        <taxon>Geoemydidae</taxon>
        <taxon>Geoemydinae</taxon>
        <taxon>Mauremys</taxon>
    </lineage>
</organism>